<accession>A0A6J5QZW5</accession>
<gene>
    <name evidence="1" type="ORF">UFOVP1118_15</name>
</gene>
<organism evidence="1">
    <name type="scientific">uncultured Caudovirales phage</name>
    <dbReference type="NCBI Taxonomy" id="2100421"/>
    <lineage>
        <taxon>Viruses</taxon>
        <taxon>Duplodnaviria</taxon>
        <taxon>Heunggongvirae</taxon>
        <taxon>Uroviricota</taxon>
        <taxon>Caudoviricetes</taxon>
        <taxon>Peduoviridae</taxon>
        <taxon>Maltschvirus</taxon>
        <taxon>Maltschvirus maltsch</taxon>
    </lineage>
</organism>
<proteinExistence type="predicted"/>
<dbReference type="EMBL" id="LR797073">
    <property type="protein sequence ID" value="CAB4185024.1"/>
    <property type="molecule type" value="Genomic_DNA"/>
</dbReference>
<protein>
    <submittedName>
        <fullName evidence="1">Uncharacterized protein</fullName>
    </submittedName>
</protein>
<evidence type="ECO:0000313" key="1">
    <source>
        <dbReference type="EMBL" id="CAB4185024.1"/>
    </source>
</evidence>
<name>A0A6J5QZW5_9CAUD</name>
<sequence length="115" mass="12698">MVCSNENPRRFNFIERAEILGISIDRAMFLSACALNDDGKAKDGISSRRGLTIKYDDRVQLAEASRLGIGLADTAEMMGMTQEQVLSYGIPFKKKSTLPRPPGPGGIYNLLPTYR</sequence>
<reference evidence="1" key="1">
    <citation type="submission" date="2020-05" db="EMBL/GenBank/DDBJ databases">
        <authorList>
            <person name="Chiriac C."/>
            <person name="Salcher M."/>
            <person name="Ghai R."/>
            <person name="Kavagutti S V."/>
        </authorList>
    </citation>
    <scope>NUCLEOTIDE SEQUENCE</scope>
</reference>